<organism evidence="1 2">
    <name type="scientific">Serratia phage Parlo</name>
    <dbReference type="NCBI Taxonomy" id="2557554"/>
    <lineage>
        <taxon>Viruses</taxon>
        <taxon>Duplodnaviria</taxon>
        <taxon>Heunggongvirae</taxon>
        <taxon>Uroviricota</taxon>
        <taxon>Caudoviricetes</taxon>
        <taxon>Parlovirus</taxon>
        <taxon>Parlovirus parlo</taxon>
    </lineage>
</organism>
<proteinExistence type="predicted"/>
<keyword evidence="2" id="KW-1185">Reference proteome</keyword>
<name>A0A482MHU9_9CAUD</name>
<accession>A0A482MHU9</accession>
<protein>
    <submittedName>
        <fullName evidence="1">Uncharacterized protein</fullName>
    </submittedName>
</protein>
<evidence type="ECO:0000313" key="2">
    <source>
        <dbReference type="Proteomes" id="UP000307326"/>
    </source>
</evidence>
<gene>
    <name evidence="1" type="ORF">CPT_Parlo_055</name>
</gene>
<reference evidence="2" key="1">
    <citation type="submission" date="2019-03" db="EMBL/GenBank/DDBJ databases">
        <authorList>
            <person name="Bockoven R."/>
            <person name="Gutierrez J."/>
            <person name="Newkirk H."/>
            <person name="Liu M."/>
            <person name="Ramsey J."/>
            <person name="Cahill J."/>
        </authorList>
    </citation>
    <scope>NUCLEOTIDE SEQUENCE [LARGE SCALE GENOMIC DNA]</scope>
</reference>
<dbReference type="Proteomes" id="UP000307326">
    <property type="component" value="Segment"/>
</dbReference>
<dbReference type="EMBL" id="MK618715">
    <property type="protein sequence ID" value="QBQ72204.1"/>
    <property type="molecule type" value="Genomic_DNA"/>
</dbReference>
<evidence type="ECO:0000313" key="1">
    <source>
        <dbReference type="EMBL" id="QBQ72204.1"/>
    </source>
</evidence>
<sequence length="87" mass="9530">MQTLAAKASRLLAWEQIDLPNGVYRVLNARWLNNPPDFTGWIDCSGTQQLREEVSVALGMLGEEMTGVWIGMGNTVNGVCHGVAWAI</sequence>